<evidence type="ECO:0000259" key="2">
    <source>
        <dbReference type="Pfam" id="PF20028"/>
    </source>
</evidence>
<evidence type="ECO:0000259" key="1">
    <source>
        <dbReference type="Pfam" id="PF19963"/>
    </source>
</evidence>
<sequence length="664" mass="76558">MVASLEFSLVRIYKQRKNKDDKIEIVGAGFLVSKEYIITCAHVVNESLGLVLTSAEKPTDIIKCDFPIIASGTSLETTVEVWHPVKFKSNDPQDIAILKLKDSVPSQAQPVSLITSKIGDLSDHNYKAYGFSRNEGVWSDGKIIGHIANNKIQIEDTKSTGYAVEAGFSGTAIWDEQLGGVVGMAVSADKEKLVAKSAFFIPTDVLLKAWDKLLYIAQVEGRIPRIISLIRCIFENKSYQDQLNTAYENLRIEVRDHLVDLPRVIPSFWSDFIKIIYQLDEKHLIYTSQSKFSWLEIFIGYLVIQLNSRDALANLLKDNFTEWLKKYQTKWEVLINTLENNLKHRSLNTAQKSTDKNPCLFVTLTEENKSLMLRAWIVKDINNYHPTEKEPQKRGEYQSLTPNEGISLGNHLQENELINHLKKFKRESENIYQSSLEKVQFFLPYRFIEKEIKPIDLFSIDEVATATGCDPHHYHWGVDHEIIMRFSERITAENINNQQSYLWMKKCQLFRNIQQQNLTQILKCEEEIQKLIESNNQQTVIFKKTLANNDHPNKILKYHKFNNVIGSRLTNLSQENSLELKNILAILYETGIPLSLWIRPDANQELNCQEKLDPICQCPLEKLPEIIKNKRSAAWLEDNHIGNHLSLLWDDYQLVPPNYPLLMP</sequence>
<dbReference type="InterPro" id="IPR009003">
    <property type="entry name" value="Peptidase_S1_PA"/>
</dbReference>
<gene>
    <name evidence="3" type="ORF">EWV92_18370</name>
</gene>
<dbReference type="SUPFAM" id="SSF50494">
    <property type="entry name" value="Trypsin-like serine proteases"/>
    <property type="match status" value="1"/>
</dbReference>
<proteinExistence type="predicted"/>
<dbReference type="InterPro" id="IPR045450">
    <property type="entry name" value="VMAP_C"/>
</dbReference>
<reference evidence="3 4" key="1">
    <citation type="submission" date="2019-01" db="EMBL/GenBank/DDBJ databases">
        <title>Coherence of Microcystis species and biogeography revealed through population genomics.</title>
        <authorList>
            <person name="Perez-Carrascal O.M."/>
            <person name="Terrat Y."/>
            <person name="Giani A."/>
            <person name="Fortin N."/>
            <person name="Tromas N."/>
            <person name="Shapiro B.J."/>
        </authorList>
    </citation>
    <scope>NUCLEOTIDE SEQUENCE [LARGE SCALE GENOMIC DNA]</scope>
    <source>
        <strain evidence="3">Ma_MB_S_20031200_S102</strain>
    </source>
</reference>
<evidence type="ECO:0000313" key="3">
    <source>
        <dbReference type="EMBL" id="TRU32640.1"/>
    </source>
</evidence>
<dbReference type="Pfam" id="PF20028">
    <property type="entry name" value="VMAP-C"/>
    <property type="match status" value="1"/>
</dbReference>
<accession>A0A552EDS9</accession>
<dbReference type="GO" id="GO:0008233">
    <property type="term" value="F:peptidase activity"/>
    <property type="evidence" value="ECO:0007669"/>
    <property type="project" value="UniProtKB-KW"/>
</dbReference>
<dbReference type="Gene3D" id="2.40.10.120">
    <property type="match status" value="1"/>
</dbReference>
<dbReference type="Pfam" id="PF19963">
    <property type="entry name" value="VMAP-M1"/>
    <property type="match status" value="1"/>
</dbReference>
<protein>
    <submittedName>
        <fullName evidence="3">Serine protease</fullName>
    </submittedName>
</protein>
<dbReference type="GO" id="GO:0006508">
    <property type="term" value="P:proteolysis"/>
    <property type="evidence" value="ECO:0007669"/>
    <property type="project" value="UniProtKB-KW"/>
</dbReference>
<feature type="domain" description="vWA-MoxR associated protein middle region 1" evidence="1">
    <location>
        <begin position="235"/>
        <end position="363"/>
    </location>
</feature>
<name>A0A552EDS9_MICAE</name>
<feature type="domain" description="vWA-MoxR associated protein C-terminal" evidence="2">
    <location>
        <begin position="373"/>
        <end position="651"/>
    </location>
</feature>
<keyword evidence="3" id="KW-0378">Hydrolase</keyword>
<dbReference type="Pfam" id="PF13365">
    <property type="entry name" value="Trypsin_2"/>
    <property type="match status" value="1"/>
</dbReference>
<dbReference type="InterPro" id="IPR045440">
    <property type="entry name" value="VMAP-M1"/>
</dbReference>
<dbReference type="Proteomes" id="UP000317708">
    <property type="component" value="Unassembled WGS sequence"/>
</dbReference>
<keyword evidence="3" id="KW-0645">Protease</keyword>
<evidence type="ECO:0000313" key="4">
    <source>
        <dbReference type="Proteomes" id="UP000317708"/>
    </source>
</evidence>
<comment type="caution">
    <text evidence="3">The sequence shown here is derived from an EMBL/GenBank/DDBJ whole genome shotgun (WGS) entry which is preliminary data.</text>
</comment>
<organism evidence="3 4">
    <name type="scientific">Microcystis aeruginosa Ma_MB_S_20031200_S102</name>
    <dbReference type="NCBI Taxonomy" id="2486254"/>
    <lineage>
        <taxon>Bacteria</taxon>
        <taxon>Bacillati</taxon>
        <taxon>Cyanobacteriota</taxon>
        <taxon>Cyanophyceae</taxon>
        <taxon>Oscillatoriophycideae</taxon>
        <taxon>Chroococcales</taxon>
        <taxon>Microcystaceae</taxon>
        <taxon>Microcystis</taxon>
    </lineage>
</organism>
<dbReference type="AlphaFoldDB" id="A0A552EDS9"/>
<dbReference type="EMBL" id="SFBI01000164">
    <property type="protein sequence ID" value="TRU32640.1"/>
    <property type="molecule type" value="Genomic_DNA"/>
</dbReference>